<dbReference type="CDD" id="cd01335">
    <property type="entry name" value="Radical_SAM"/>
    <property type="match status" value="1"/>
</dbReference>
<dbReference type="InterPro" id="IPR007197">
    <property type="entry name" value="rSAM"/>
</dbReference>
<evidence type="ECO:0000256" key="7">
    <source>
        <dbReference type="ARBA" id="ARBA00023004"/>
    </source>
</evidence>
<keyword evidence="3" id="KW-0004">4Fe-4S</keyword>
<evidence type="ECO:0000313" key="13">
    <source>
        <dbReference type="Proteomes" id="UP000446866"/>
    </source>
</evidence>
<dbReference type="SUPFAM" id="SSF102114">
    <property type="entry name" value="Radical SAM enzymes"/>
    <property type="match status" value="1"/>
</dbReference>
<evidence type="ECO:0000256" key="9">
    <source>
        <dbReference type="ARBA" id="ARBA00047365"/>
    </source>
</evidence>
<dbReference type="InterPro" id="IPR017896">
    <property type="entry name" value="4Fe4S_Fe-S-bd"/>
</dbReference>
<evidence type="ECO:0000256" key="1">
    <source>
        <dbReference type="ARBA" id="ARBA00001966"/>
    </source>
</evidence>
<comment type="similarity">
    <text evidence="2">Belongs to the organic radical-activating enzymes family.</text>
</comment>
<dbReference type="InterPro" id="IPR001989">
    <property type="entry name" value="Radical_activat_CS"/>
</dbReference>
<dbReference type="Proteomes" id="UP000446866">
    <property type="component" value="Unassembled WGS sequence"/>
</dbReference>
<dbReference type="SFLD" id="SFLDS00029">
    <property type="entry name" value="Radical_SAM"/>
    <property type="match status" value="1"/>
</dbReference>
<keyword evidence="13" id="KW-1185">Reference proteome</keyword>
<accession>A0A845QP75</accession>
<keyword evidence="5" id="KW-0479">Metal-binding</keyword>
<dbReference type="PIRSF" id="PIRSF000371">
    <property type="entry name" value="PFL_act_enz"/>
    <property type="match status" value="1"/>
</dbReference>
<keyword evidence="4" id="KW-0949">S-adenosyl-L-methionine</keyword>
<keyword evidence="6" id="KW-0560">Oxidoreductase</keyword>
<keyword evidence="7" id="KW-0408">Iron</keyword>
<dbReference type="PANTHER" id="PTHR30352:SF4">
    <property type="entry name" value="PYRUVATE FORMATE-LYASE 2-ACTIVATING ENZYME"/>
    <property type="match status" value="1"/>
</dbReference>
<evidence type="ECO:0000259" key="11">
    <source>
        <dbReference type="PROSITE" id="PS51918"/>
    </source>
</evidence>
<dbReference type="PROSITE" id="PS00198">
    <property type="entry name" value="4FE4S_FER_1"/>
    <property type="match status" value="1"/>
</dbReference>
<reference evidence="12 13" key="1">
    <citation type="submission" date="2018-08" db="EMBL/GenBank/DDBJ databases">
        <title>Murine metabolic-syndrome-specific gut microbial biobank.</title>
        <authorList>
            <person name="Liu C."/>
        </authorList>
    </citation>
    <scope>NUCLEOTIDE SEQUENCE [LARGE SCALE GENOMIC DNA]</scope>
    <source>
        <strain evidence="12 13">28</strain>
    </source>
</reference>
<dbReference type="InterPro" id="IPR034457">
    <property type="entry name" value="Organic_radical-activating"/>
</dbReference>
<dbReference type="EMBL" id="QXWK01000039">
    <property type="protein sequence ID" value="NBH62861.1"/>
    <property type="molecule type" value="Genomic_DNA"/>
</dbReference>
<dbReference type="Pfam" id="PF04055">
    <property type="entry name" value="Radical_SAM"/>
    <property type="match status" value="1"/>
</dbReference>
<dbReference type="GO" id="GO:0046872">
    <property type="term" value="F:metal ion binding"/>
    <property type="evidence" value="ECO:0007669"/>
    <property type="project" value="UniProtKB-KW"/>
</dbReference>
<dbReference type="GO" id="GO:0051539">
    <property type="term" value="F:4 iron, 4 sulfur cluster binding"/>
    <property type="evidence" value="ECO:0007669"/>
    <property type="project" value="UniProtKB-KW"/>
</dbReference>
<dbReference type="AlphaFoldDB" id="A0A845QP75"/>
<feature type="domain" description="4Fe-4S ferredoxin-type" evidence="10">
    <location>
        <begin position="80"/>
        <end position="109"/>
    </location>
</feature>
<evidence type="ECO:0000256" key="6">
    <source>
        <dbReference type="ARBA" id="ARBA00023002"/>
    </source>
</evidence>
<evidence type="ECO:0000256" key="4">
    <source>
        <dbReference type="ARBA" id="ARBA00022691"/>
    </source>
</evidence>
<comment type="cofactor">
    <cofactor evidence="1">
        <name>[4Fe-4S] cluster</name>
        <dbReference type="ChEBI" id="CHEBI:49883"/>
    </cofactor>
</comment>
<keyword evidence="8" id="KW-0411">Iron-sulfur</keyword>
<comment type="catalytic activity">
    <reaction evidence="9">
        <text>glycyl-[protein] + reduced [flavodoxin] + S-adenosyl-L-methionine = glycin-2-yl radical-[protein] + semiquinone [flavodoxin] + 5'-deoxyadenosine + L-methionine + H(+)</text>
        <dbReference type="Rhea" id="RHEA:61976"/>
        <dbReference type="Rhea" id="RHEA-COMP:10622"/>
        <dbReference type="Rhea" id="RHEA-COMP:14480"/>
        <dbReference type="Rhea" id="RHEA-COMP:15993"/>
        <dbReference type="Rhea" id="RHEA-COMP:15994"/>
        <dbReference type="ChEBI" id="CHEBI:15378"/>
        <dbReference type="ChEBI" id="CHEBI:17319"/>
        <dbReference type="ChEBI" id="CHEBI:29947"/>
        <dbReference type="ChEBI" id="CHEBI:32722"/>
        <dbReference type="ChEBI" id="CHEBI:57618"/>
        <dbReference type="ChEBI" id="CHEBI:57844"/>
        <dbReference type="ChEBI" id="CHEBI:59789"/>
        <dbReference type="ChEBI" id="CHEBI:140311"/>
    </reaction>
</comment>
<evidence type="ECO:0000259" key="10">
    <source>
        <dbReference type="PROSITE" id="PS51379"/>
    </source>
</evidence>
<dbReference type="SUPFAM" id="SSF54862">
    <property type="entry name" value="4Fe-4S ferredoxins"/>
    <property type="match status" value="1"/>
</dbReference>
<evidence type="ECO:0000313" key="12">
    <source>
        <dbReference type="EMBL" id="NBH62861.1"/>
    </source>
</evidence>
<dbReference type="NCBIfam" id="TIGR02494">
    <property type="entry name" value="PFLE_PFLC"/>
    <property type="match status" value="1"/>
</dbReference>
<gene>
    <name evidence="12" type="ORF">D0435_14545</name>
</gene>
<dbReference type="SFLD" id="SFLDG01118">
    <property type="entry name" value="activating_enzymes__group_2"/>
    <property type="match status" value="1"/>
</dbReference>
<comment type="caution">
    <text evidence="12">The sequence shown here is derived from an EMBL/GenBank/DDBJ whole genome shotgun (WGS) entry which is preliminary data.</text>
</comment>
<dbReference type="InterPro" id="IPR040074">
    <property type="entry name" value="BssD/PflA/YjjW"/>
</dbReference>
<sequence>MSHIAERVLVGSLQKFSVEDGPGIRTTIFFKGCPLDCKWCHNPELIDERQELIKSQNNCIGCGHCVKACPRDAITISAEEGVIIDRTKCDLCLVCANECYAKALRPVAKFMTVDEILEIAAQDKGFYDKTEGGITVSGGEILMHAGFVGRLIDEAGKLGINVCVDTSGFGDSQALMELAQKKNVTNILYDMKSINDEIHRAYTGVSNRQILNNLRQLSADPEIVDKLIMRMPLIKGVNDSEDIIVRTGAFFRELGIKKVNLLQYHNLGISKKRNIGGVQEEFLPPTEERMNEIEVYFKNEINLKVEILGRV</sequence>
<dbReference type="GO" id="GO:0016491">
    <property type="term" value="F:oxidoreductase activity"/>
    <property type="evidence" value="ECO:0007669"/>
    <property type="project" value="UniProtKB-KW"/>
</dbReference>
<proteinExistence type="inferred from homology"/>
<dbReference type="InterPro" id="IPR012839">
    <property type="entry name" value="Organic_radical_activase"/>
</dbReference>
<evidence type="ECO:0000256" key="3">
    <source>
        <dbReference type="ARBA" id="ARBA00022485"/>
    </source>
</evidence>
<dbReference type="Pfam" id="PF00037">
    <property type="entry name" value="Fer4"/>
    <property type="match status" value="1"/>
</dbReference>
<feature type="domain" description="Radical SAM core" evidence="11">
    <location>
        <begin position="19"/>
        <end position="300"/>
    </location>
</feature>
<evidence type="ECO:0000256" key="8">
    <source>
        <dbReference type="ARBA" id="ARBA00023014"/>
    </source>
</evidence>
<dbReference type="PANTHER" id="PTHR30352">
    <property type="entry name" value="PYRUVATE FORMATE-LYASE-ACTIVATING ENZYME"/>
    <property type="match status" value="1"/>
</dbReference>
<organism evidence="12 13">
    <name type="scientific">Anaerotruncus colihominis</name>
    <dbReference type="NCBI Taxonomy" id="169435"/>
    <lineage>
        <taxon>Bacteria</taxon>
        <taxon>Bacillati</taxon>
        <taxon>Bacillota</taxon>
        <taxon>Clostridia</taxon>
        <taxon>Eubacteriales</taxon>
        <taxon>Oscillospiraceae</taxon>
        <taxon>Anaerotruncus</taxon>
    </lineage>
</organism>
<protein>
    <submittedName>
        <fullName evidence="12">Glycyl-radical enzyme activating protein</fullName>
    </submittedName>
</protein>
<dbReference type="PROSITE" id="PS51918">
    <property type="entry name" value="RADICAL_SAM"/>
    <property type="match status" value="1"/>
</dbReference>
<feature type="domain" description="4Fe-4S ferredoxin-type" evidence="10">
    <location>
        <begin position="50"/>
        <end position="79"/>
    </location>
</feature>
<dbReference type="InterPro" id="IPR058240">
    <property type="entry name" value="rSAM_sf"/>
</dbReference>
<dbReference type="SFLD" id="SFLDG01066">
    <property type="entry name" value="organic_radical-activating_enz"/>
    <property type="match status" value="1"/>
</dbReference>
<dbReference type="RefSeq" id="WP_160203145.1">
    <property type="nucleotide sequence ID" value="NZ_QXWK01000039.1"/>
</dbReference>
<dbReference type="Gene3D" id="3.80.30.10">
    <property type="entry name" value="pyruvate-formate lyase- activating enzyme"/>
    <property type="match status" value="1"/>
</dbReference>
<dbReference type="Pfam" id="PF13353">
    <property type="entry name" value="Fer4_12"/>
    <property type="match status" value="1"/>
</dbReference>
<dbReference type="PROSITE" id="PS51379">
    <property type="entry name" value="4FE4S_FER_2"/>
    <property type="match status" value="2"/>
</dbReference>
<dbReference type="PROSITE" id="PS01087">
    <property type="entry name" value="RADICAL_ACTIVATING"/>
    <property type="match status" value="1"/>
</dbReference>
<dbReference type="Gene3D" id="3.30.70.20">
    <property type="match status" value="1"/>
</dbReference>
<evidence type="ECO:0000256" key="5">
    <source>
        <dbReference type="ARBA" id="ARBA00022723"/>
    </source>
</evidence>
<evidence type="ECO:0000256" key="2">
    <source>
        <dbReference type="ARBA" id="ARBA00009777"/>
    </source>
</evidence>
<name>A0A845QP75_9FIRM</name>
<dbReference type="InterPro" id="IPR017900">
    <property type="entry name" value="4Fe4S_Fe_S_CS"/>
</dbReference>